<dbReference type="Proteomes" id="UP001156484">
    <property type="component" value="Chromosome"/>
</dbReference>
<protein>
    <submittedName>
        <fullName evidence="1">Na+/H+ antiporter NhaA</fullName>
    </submittedName>
</protein>
<evidence type="ECO:0000313" key="1">
    <source>
        <dbReference type="EMBL" id="UYP17552.1"/>
    </source>
</evidence>
<evidence type="ECO:0000313" key="2">
    <source>
        <dbReference type="Proteomes" id="UP001156484"/>
    </source>
</evidence>
<keyword evidence="2" id="KW-1185">Reference proteome</keyword>
<dbReference type="EMBL" id="CP107551">
    <property type="protein sequence ID" value="UYP17552.1"/>
    <property type="molecule type" value="Genomic_DNA"/>
</dbReference>
<organism evidence="1 2">
    <name type="scientific">Rhodococcus sacchari</name>
    <dbReference type="NCBI Taxonomy" id="2962047"/>
    <lineage>
        <taxon>Bacteria</taxon>
        <taxon>Bacillati</taxon>
        <taxon>Actinomycetota</taxon>
        <taxon>Actinomycetes</taxon>
        <taxon>Mycobacteriales</taxon>
        <taxon>Nocardiaceae</taxon>
        <taxon>Rhodococcus</taxon>
    </lineage>
</organism>
<proteinExistence type="predicted"/>
<accession>A0ACD4DBV9</accession>
<gene>
    <name evidence="1" type="primary">nhaA</name>
    <name evidence="1" type="ORF">OED52_12700</name>
</gene>
<name>A0ACD4DBV9_9NOCA</name>
<sequence>MTVDENPTKLRRVGDLLAGVRGGTDDDTLAAEVVLAATLTALIWANLGGSYEAFWHTPVSIRIGDYGIDLDLQHWVNDALMTLFFFVVGLEVKRELTLGELTDRTRAAVPLVAAVAGLVLPALLFLLFNPGGEEAGAWGVVVSTDTAFVLGALALVGPRCPARLRVFVLTLAVADDIGALGIIAFVYTDHLRPVFLIPAALGLLLILQFRRLEVWRGVVYFVVAAATWVAFYESGVHPTLAGVLIALILPVYPPRRTEVERAHELTRAFRQSPNSDYARAAQLGVLRAVSVNERLLRLYRPYTAFLVVPIFALANAGVEITAATLAAAVRSPITWGVVVGLVVGKLVGITAATAIFARLRPGSLPPGLTLSQIGGGAALAGIGFTISLFIVDLAIESPDAADDARIGVLAAAVLATALGWALFRLADRRHPPEGPAGLVLLRPVDPDRDHVRGRHDAPLTLVEYGDFECPFCSRATGSIRDVHDHFGDDLRYVFRHLPLDHEHPHARVAAEASEAAAAQGRFWEMHDHLFAHSDALSRDEIYEHAERLGLDMDRFDEDLRVGRYRHRVEDDELDAETGDVSGTPTFYLGATGSDLLRHTGPFDAATLIRRLEEFGGSDPA</sequence>
<reference evidence="1" key="1">
    <citation type="submission" date="2022-10" db="EMBL/GenBank/DDBJ databases">
        <title>Rhodococcus ferula Z13 complete genome.</title>
        <authorList>
            <person name="Long X."/>
            <person name="Zang M."/>
        </authorList>
    </citation>
    <scope>NUCLEOTIDE SEQUENCE</scope>
    <source>
        <strain evidence="1">Z13</strain>
    </source>
</reference>